<evidence type="ECO:0000313" key="3">
    <source>
        <dbReference type="Proteomes" id="UP000316213"/>
    </source>
</evidence>
<dbReference type="Proteomes" id="UP000316213">
    <property type="component" value="Unassembled WGS sequence"/>
</dbReference>
<dbReference type="InterPro" id="IPR019882">
    <property type="entry name" value="CHP03643"/>
</dbReference>
<comment type="caution">
    <text evidence="2">The sequence shown here is derived from an EMBL/GenBank/DDBJ whole genome shotgun (WGS) entry which is preliminary data.</text>
</comment>
<dbReference type="AlphaFoldDB" id="A0A5C5ZXI2"/>
<dbReference type="NCBIfam" id="TIGR03643">
    <property type="entry name" value="TIGR03643 family protein"/>
    <property type="match status" value="1"/>
</dbReference>
<feature type="compositionally biased region" description="Basic and acidic residues" evidence="1">
    <location>
        <begin position="67"/>
        <end position="83"/>
    </location>
</feature>
<reference evidence="2 3" key="1">
    <citation type="submission" date="2019-02" db="EMBL/GenBank/DDBJ databases">
        <title>Deep-cultivation of Planctomycetes and their phenomic and genomic characterization uncovers novel biology.</title>
        <authorList>
            <person name="Wiegand S."/>
            <person name="Jogler M."/>
            <person name="Boedeker C."/>
            <person name="Pinto D."/>
            <person name="Vollmers J."/>
            <person name="Rivas-Marin E."/>
            <person name="Kohn T."/>
            <person name="Peeters S.H."/>
            <person name="Heuer A."/>
            <person name="Rast P."/>
            <person name="Oberbeckmann S."/>
            <person name="Bunk B."/>
            <person name="Jeske O."/>
            <person name="Meyerdierks A."/>
            <person name="Storesund J.E."/>
            <person name="Kallscheuer N."/>
            <person name="Luecker S."/>
            <person name="Lage O.M."/>
            <person name="Pohl T."/>
            <person name="Merkel B.J."/>
            <person name="Hornburger P."/>
            <person name="Mueller R.-W."/>
            <person name="Bruemmer F."/>
            <person name="Labrenz M."/>
            <person name="Spormann A.M."/>
            <person name="Op Den Camp H."/>
            <person name="Overmann J."/>
            <person name="Amann R."/>
            <person name="Jetten M.S.M."/>
            <person name="Mascher T."/>
            <person name="Medema M.H."/>
            <person name="Devos D.P."/>
            <person name="Kaster A.-K."/>
            <person name="Ovreas L."/>
            <person name="Rohde M."/>
            <person name="Galperin M.Y."/>
            <person name="Jogler C."/>
        </authorList>
    </citation>
    <scope>NUCLEOTIDE SEQUENCE [LARGE SCALE GENOMIC DNA]</scope>
    <source>
        <strain evidence="2 3">Pla100</strain>
    </source>
</reference>
<organism evidence="2 3">
    <name type="scientific">Neorhodopirellula pilleata</name>
    <dbReference type="NCBI Taxonomy" id="2714738"/>
    <lineage>
        <taxon>Bacteria</taxon>
        <taxon>Pseudomonadati</taxon>
        <taxon>Planctomycetota</taxon>
        <taxon>Planctomycetia</taxon>
        <taxon>Pirellulales</taxon>
        <taxon>Pirellulaceae</taxon>
        <taxon>Neorhodopirellula</taxon>
    </lineage>
</organism>
<dbReference type="Pfam" id="PF10985">
    <property type="entry name" value="DUF2805"/>
    <property type="match status" value="1"/>
</dbReference>
<sequence>MGECQSGLSRGDIDRVIMMAWEDRTSFDAIQDQFGLSPGDVIKLMRREMKSSSFKLWRKRTHGRVTKHEAKFAKTENGDELRQFRAPSQRG</sequence>
<evidence type="ECO:0000313" key="2">
    <source>
        <dbReference type="EMBL" id="TWT91687.1"/>
    </source>
</evidence>
<dbReference type="EMBL" id="SJPM01000014">
    <property type="protein sequence ID" value="TWT91687.1"/>
    <property type="molecule type" value="Genomic_DNA"/>
</dbReference>
<feature type="region of interest" description="Disordered" evidence="1">
    <location>
        <begin position="67"/>
        <end position="91"/>
    </location>
</feature>
<accession>A0A5C5ZXI2</accession>
<evidence type="ECO:0000256" key="1">
    <source>
        <dbReference type="SAM" id="MobiDB-lite"/>
    </source>
</evidence>
<dbReference type="OrthoDB" id="289296at2"/>
<protein>
    <recommendedName>
        <fullName evidence="4">TIGR03643 family protein</fullName>
    </recommendedName>
</protein>
<evidence type="ECO:0008006" key="4">
    <source>
        <dbReference type="Google" id="ProtNLM"/>
    </source>
</evidence>
<proteinExistence type="predicted"/>
<keyword evidence="3" id="KW-1185">Reference proteome</keyword>
<name>A0A5C5ZXI2_9BACT</name>
<gene>
    <name evidence="2" type="ORF">Pla100_51290</name>
</gene>